<dbReference type="EMBL" id="AGNL01019085">
    <property type="protein sequence ID" value="EJK62154.1"/>
    <property type="molecule type" value="Genomic_DNA"/>
</dbReference>
<dbReference type="Pfam" id="PF04525">
    <property type="entry name" value="LOR"/>
    <property type="match status" value="1"/>
</dbReference>
<dbReference type="Gene3D" id="2.40.160.200">
    <property type="entry name" value="LURP1-related"/>
    <property type="match status" value="1"/>
</dbReference>
<dbReference type="InterPro" id="IPR007612">
    <property type="entry name" value="LOR"/>
</dbReference>
<comment type="caution">
    <text evidence="2">The sequence shown here is derived from an EMBL/GenBank/DDBJ whole genome shotgun (WGS) entry which is preliminary data.</text>
</comment>
<dbReference type="SUPFAM" id="SSF54518">
    <property type="entry name" value="Tubby C-terminal domain-like"/>
    <property type="match status" value="1"/>
</dbReference>
<protein>
    <submittedName>
        <fullName evidence="2">Uncharacterized protein</fullName>
    </submittedName>
</protein>
<dbReference type="InterPro" id="IPR038595">
    <property type="entry name" value="LOR_sf"/>
</dbReference>
<evidence type="ECO:0000313" key="3">
    <source>
        <dbReference type="Proteomes" id="UP000266841"/>
    </source>
</evidence>
<proteinExistence type="inferred from homology"/>
<accession>K0SB65</accession>
<dbReference type="AlphaFoldDB" id="K0SB65"/>
<gene>
    <name evidence="2" type="ORF">THAOC_17249</name>
</gene>
<evidence type="ECO:0000313" key="2">
    <source>
        <dbReference type="EMBL" id="EJK62154.1"/>
    </source>
</evidence>
<comment type="similarity">
    <text evidence="1">Belongs to the LOR family.</text>
</comment>
<dbReference type="InterPro" id="IPR025659">
    <property type="entry name" value="Tubby-like_C"/>
</dbReference>
<reference evidence="2 3" key="1">
    <citation type="journal article" date="2012" name="Genome Biol.">
        <title>Genome and low-iron response of an oceanic diatom adapted to chronic iron limitation.</title>
        <authorList>
            <person name="Lommer M."/>
            <person name="Specht M."/>
            <person name="Roy A.S."/>
            <person name="Kraemer L."/>
            <person name="Andreson R."/>
            <person name="Gutowska M.A."/>
            <person name="Wolf J."/>
            <person name="Bergner S.V."/>
            <person name="Schilhabel M.B."/>
            <person name="Klostermeier U.C."/>
            <person name="Beiko R.G."/>
            <person name="Rosenstiel P."/>
            <person name="Hippler M."/>
            <person name="Laroche J."/>
        </authorList>
    </citation>
    <scope>NUCLEOTIDE SEQUENCE [LARGE SCALE GENOMIC DNA]</scope>
    <source>
        <strain evidence="2 3">CCMP1005</strain>
    </source>
</reference>
<keyword evidence="3" id="KW-1185">Reference proteome</keyword>
<sequence length="170" mass="19130">MPEKEFHIKQKILAIGDHYKVKDSDGNAVYQVKGNALKLGSQASFQTMDGTELATLAQTNDTKLIPWKKFEWTKDGKLWALAKQDDWGALDKKSISIDIPGENDYKIVGDRMAWKFEIFKGDEEVGKVNKKWGVADNYGVRVADGADEVDIILCGILIDHVYHDKDGKSR</sequence>
<evidence type="ECO:0000256" key="1">
    <source>
        <dbReference type="ARBA" id="ARBA00005437"/>
    </source>
</evidence>
<dbReference type="Proteomes" id="UP000266841">
    <property type="component" value="Unassembled WGS sequence"/>
</dbReference>
<name>K0SB65_THAOC</name>
<organism evidence="2 3">
    <name type="scientific">Thalassiosira oceanica</name>
    <name type="common">Marine diatom</name>
    <dbReference type="NCBI Taxonomy" id="159749"/>
    <lineage>
        <taxon>Eukaryota</taxon>
        <taxon>Sar</taxon>
        <taxon>Stramenopiles</taxon>
        <taxon>Ochrophyta</taxon>
        <taxon>Bacillariophyta</taxon>
        <taxon>Coscinodiscophyceae</taxon>
        <taxon>Thalassiosirophycidae</taxon>
        <taxon>Thalassiosirales</taxon>
        <taxon>Thalassiosiraceae</taxon>
        <taxon>Thalassiosira</taxon>
    </lineage>
</organism>